<dbReference type="InterPro" id="IPR023210">
    <property type="entry name" value="NADP_OxRdtase_dom"/>
</dbReference>
<dbReference type="Pfam" id="PF00248">
    <property type="entry name" value="Aldo_ket_red"/>
    <property type="match status" value="1"/>
</dbReference>
<dbReference type="PANTHER" id="PTHR43625">
    <property type="entry name" value="AFLATOXIN B1 ALDEHYDE REDUCTASE"/>
    <property type="match status" value="1"/>
</dbReference>
<dbReference type="AlphaFoldDB" id="A0A916WUQ5"/>
<reference evidence="3" key="2">
    <citation type="submission" date="2020-09" db="EMBL/GenBank/DDBJ databases">
        <authorList>
            <person name="Sun Q."/>
            <person name="Zhou Y."/>
        </authorList>
    </citation>
    <scope>NUCLEOTIDE SEQUENCE</scope>
    <source>
        <strain evidence="3">CGMCC 1.15330</strain>
    </source>
</reference>
<feature type="domain" description="NADP-dependent oxidoreductase" evidence="2">
    <location>
        <begin position="16"/>
        <end position="306"/>
    </location>
</feature>
<evidence type="ECO:0000259" key="2">
    <source>
        <dbReference type="Pfam" id="PF00248"/>
    </source>
</evidence>
<dbReference type="Proteomes" id="UP000623067">
    <property type="component" value="Unassembled WGS sequence"/>
</dbReference>
<organism evidence="3 4">
    <name type="scientific">Sphingomonas metalli</name>
    <dbReference type="NCBI Taxonomy" id="1779358"/>
    <lineage>
        <taxon>Bacteria</taxon>
        <taxon>Pseudomonadati</taxon>
        <taxon>Pseudomonadota</taxon>
        <taxon>Alphaproteobacteria</taxon>
        <taxon>Sphingomonadales</taxon>
        <taxon>Sphingomonadaceae</taxon>
        <taxon>Sphingomonas</taxon>
    </lineage>
</organism>
<accession>A0A916WUQ5</accession>
<gene>
    <name evidence="3" type="ORF">GCM10011380_21160</name>
</gene>
<dbReference type="InterPro" id="IPR050791">
    <property type="entry name" value="Aldo-Keto_reductase"/>
</dbReference>
<keyword evidence="1" id="KW-0560">Oxidoreductase</keyword>
<dbReference type="PANTHER" id="PTHR43625:SF40">
    <property type="entry name" value="ALDO-KETO REDUCTASE YAKC [NADP(+)]"/>
    <property type="match status" value="1"/>
</dbReference>
<reference evidence="3" key="1">
    <citation type="journal article" date="2014" name="Int. J. Syst. Evol. Microbiol.">
        <title>Complete genome sequence of Corynebacterium casei LMG S-19264T (=DSM 44701T), isolated from a smear-ripened cheese.</title>
        <authorList>
            <consortium name="US DOE Joint Genome Institute (JGI-PGF)"/>
            <person name="Walter F."/>
            <person name="Albersmeier A."/>
            <person name="Kalinowski J."/>
            <person name="Ruckert C."/>
        </authorList>
    </citation>
    <scope>NUCLEOTIDE SEQUENCE</scope>
    <source>
        <strain evidence="3">CGMCC 1.15330</strain>
    </source>
</reference>
<evidence type="ECO:0000313" key="4">
    <source>
        <dbReference type="Proteomes" id="UP000623067"/>
    </source>
</evidence>
<dbReference type="InterPro" id="IPR020471">
    <property type="entry name" value="AKR"/>
</dbReference>
<proteinExistence type="predicted"/>
<evidence type="ECO:0000256" key="1">
    <source>
        <dbReference type="ARBA" id="ARBA00023002"/>
    </source>
</evidence>
<dbReference type="Gene3D" id="3.20.20.100">
    <property type="entry name" value="NADP-dependent oxidoreductase domain"/>
    <property type="match status" value="1"/>
</dbReference>
<evidence type="ECO:0000313" key="3">
    <source>
        <dbReference type="EMBL" id="GGB31562.1"/>
    </source>
</evidence>
<name>A0A916WUQ5_9SPHN</name>
<dbReference type="GO" id="GO:0016491">
    <property type="term" value="F:oxidoreductase activity"/>
    <property type="evidence" value="ECO:0007669"/>
    <property type="project" value="UniProtKB-KW"/>
</dbReference>
<dbReference type="RefSeq" id="WP_188658762.1">
    <property type="nucleotide sequence ID" value="NZ_BMIH01000003.1"/>
</dbReference>
<dbReference type="InterPro" id="IPR036812">
    <property type="entry name" value="NAD(P)_OxRdtase_dom_sf"/>
</dbReference>
<comment type="caution">
    <text evidence="3">The sequence shown here is derived from an EMBL/GenBank/DDBJ whole genome shotgun (WGS) entry which is preliminary data.</text>
</comment>
<dbReference type="GO" id="GO:0005737">
    <property type="term" value="C:cytoplasm"/>
    <property type="evidence" value="ECO:0007669"/>
    <property type="project" value="TreeGrafter"/>
</dbReference>
<dbReference type="EMBL" id="BMIH01000003">
    <property type="protein sequence ID" value="GGB31562.1"/>
    <property type="molecule type" value="Genomic_DNA"/>
</dbReference>
<protein>
    <submittedName>
        <fullName evidence="3">Aldo/keto reductase</fullName>
    </submittedName>
</protein>
<dbReference type="PRINTS" id="PR00069">
    <property type="entry name" value="ALDKETRDTASE"/>
</dbReference>
<sequence length="338" mass="35564">MTQLPQRRIGAFAVSAIGLGCMNLSHAYGVPPSEAEGIRLLNHALDSGVTLLDTAALYGGGRNEALLGKAVMHRRQEFVLASKCVLDMRDGERVLDGRPEAIAATLDAALTRLGTDHIDLYYLHRLDRQVPIEDSVGALVRAKEAGKIRALGLSEMSAATIARAHAVHPIAAVQNEYSPIVRNPEAGVLDACRARGIALVAYSPVARGLLAGGVAADAYAPGDIRLTMPRFRDPLLAHNLRAVAAFADLAAELGLTTAQLSLAWVLSRGDDIVPIPGTTSIAHLDENLAAAQTTLDGETQARIDAIFAPGAIRGPRYAAAAQAQIDTEALPGEEMAEA</sequence>
<keyword evidence="4" id="KW-1185">Reference proteome</keyword>
<dbReference type="SUPFAM" id="SSF51430">
    <property type="entry name" value="NAD(P)-linked oxidoreductase"/>
    <property type="match status" value="1"/>
</dbReference>
<dbReference type="PROSITE" id="PS51257">
    <property type="entry name" value="PROKAR_LIPOPROTEIN"/>
    <property type="match status" value="1"/>
</dbReference>